<dbReference type="InterPro" id="IPR001867">
    <property type="entry name" value="OmpR/PhoB-type_DNA-bd"/>
</dbReference>
<feature type="DNA-binding region" description="OmpR/PhoB-type" evidence="7">
    <location>
        <begin position="124"/>
        <end position="225"/>
    </location>
</feature>
<evidence type="ECO:0000313" key="11">
    <source>
        <dbReference type="Proteomes" id="UP000717634"/>
    </source>
</evidence>
<evidence type="ECO:0000256" key="2">
    <source>
        <dbReference type="ARBA" id="ARBA00023012"/>
    </source>
</evidence>
<keyword evidence="3" id="KW-0805">Transcription regulation</keyword>
<comment type="caution">
    <text evidence="6">Lacks conserved residue(s) required for the propagation of feature annotation.</text>
</comment>
<keyword evidence="2" id="KW-0902">Two-component regulatory system</keyword>
<gene>
    <name evidence="10" type="ORF">HBN54_003555</name>
</gene>
<protein>
    <submittedName>
        <fullName evidence="10">DNA-binding response OmpR family regulator</fullName>
    </submittedName>
</protein>
<dbReference type="PANTHER" id="PTHR48111">
    <property type="entry name" value="REGULATOR OF RPOS"/>
    <property type="match status" value="1"/>
</dbReference>
<dbReference type="InterPro" id="IPR001789">
    <property type="entry name" value="Sig_transdc_resp-reg_receiver"/>
</dbReference>
<feature type="domain" description="Response regulatory" evidence="8">
    <location>
        <begin position="2"/>
        <end position="116"/>
    </location>
</feature>
<name>A0ABX1HKZ9_9BACT</name>
<dbReference type="InterPro" id="IPR016032">
    <property type="entry name" value="Sig_transdc_resp-reg_C-effctor"/>
</dbReference>
<evidence type="ECO:0000259" key="9">
    <source>
        <dbReference type="PROSITE" id="PS51755"/>
    </source>
</evidence>
<dbReference type="Proteomes" id="UP000717634">
    <property type="component" value="Unassembled WGS sequence"/>
</dbReference>
<evidence type="ECO:0000256" key="6">
    <source>
        <dbReference type="PROSITE-ProRule" id="PRU00169"/>
    </source>
</evidence>
<organism evidence="10 11">
    <name type="scientific">Hymenobacter artigasi</name>
    <dbReference type="NCBI Taxonomy" id="2719616"/>
    <lineage>
        <taxon>Bacteria</taxon>
        <taxon>Pseudomonadati</taxon>
        <taxon>Bacteroidota</taxon>
        <taxon>Cytophagia</taxon>
        <taxon>Cytophagales</taxon>
        <taxon>Hymenobacteraceae</taxon>
        <taxon>Hymenobacter</taxon>
    </lineage>
</organism>
<dbReference type="Pfam" id="PF00486">
    <property type="entry name" value="Trans_reg_C"/>
    <property type="match status" value="1"/>
</dbReference>
<dbReference type="InterPro" id="IPR011006">
    <property type="entry name" value="CheY-like_superfamily"/>
</dbReference>
<dbReference type="SMART" id="SM00862">
    <property type="entry name" value="Trans_reg_C"/>
    <property type="match status" value="1"/>
</dbReference>
<dbReference type="Pfam" id="PF00072">
    <property type="entry name" value="Response_reg"/>
    <property type="match status" value="1"/>
</dbReference>
<evidence type="ECO:0000256" key="7">
    <source>
        <dbReference type="PROSITE-ProRule" id="PRU01091"/>
    </source>
</evidence>
<accession>A0ABX1HKZ9</accession>
<dbReference type="InterPro" id="IPR039420">
    <property type="entry name" value="WalR-like"/>
</dbReference>
<keyword evidence="1" id="KW-0597">Phosphoprotein</keyword>
<comment type="caution">
    <text evidence="10">The sequence shown here is derived from an EMBL/GenBank/DDBJ whole genome shotgun (WGS) entry which is preliminary data.</text>
</comment>
<dbReference type="SUPFAM" id="SSF52172">
    <property type="entry name" value="CheY-like"/>
    <property type="match status" value="1"/>
</dbReference>
<dbReference type="PROSITE" id="PS51755">
    <property type="entry name" value="OMPR_PHOB"/>
    <property type="match status" value="1"/>
</dbReference>
<dbReference type="SMART" id="SM00448">
    <property type="entry name" value="REC"/>
    <property type="match status" value="1"/>
</dbReference>
<proteinExistence type="predicted"/>
<feature type="domain" description="OmpR/PhoB-type" evidence="9">
    <location>
        <begin position="124"/>
        <end position="225"/>
    </location>
</feature>
<dbReference type="PROSITE" id="PS50110">
    <property type="entry name" value="RESPONSE_REGULATORY"/>
    <property type="match status" value="1"/>
</dbReference>
<dbReference type="SUPFAM" id="SSF46894">
    <property type="entry name" value="C-terminal effector domain of the bipartite response regulators"/>
    <property type="match status" value="1"/>
</dbReference>
<dbReference type="Gene3D" id="1.10.10.10">
    <property type="entry name" value="Winged helix-like DNA-binding domain superfamily/Winged helix DNA-binding domain"/>
    <property type="match status" value="1"/>
</dbReference>
<evidence type="ECO:0000256" key="1">
    <source>
        <dbReference type="ARBA" id="ARBA00022553"/>
    </source>
</evidence>
<dbReference type="GO" id="GO:0003677">
    <property type="term" value="F:DNA binding"/>
    <property type="evidence" value="ECO:0007669"/>
    <property type="project" value="UniProtKB-KW"/>
</dbReference>
<dbReference type="Gene3D" id="3.40.50.2300">
    <property type="match status" value="1"/>
</dbReference>
<evidence type="ECO:0000256" key="3">
    <source>
        <dbReference type="ARBA" id="ARBA00023015"/>
    </source>
</evidence>
<keyword evidence="4 7" id="KW-0238">DNA-binding</keyword>
<sequence>MRVLVIHSEEAFCQQLYHFLQQAHYLVDCTATHAAAVERLARHEYDFVLLAAELPDGDGLALLRAAVLDPLQPASFIVLTASAGGVHLKAFDLGADDCLPNTVLLPELERRMQAIVRRRFRLQDPKIRFGNGFVMDPAAHTLRHNACLVPLSSKQFGLLHYLLLHRGYPLTRQQLGAHVWGDDAASQRASNYIDVHIKNLRRALASFASPNFLETVHSIGYRVAA</sequence>
<dbReference type="RefSeq" id="WP_168674527.1">
    <property type="nucleotide sequence ID" value="NZ_JAAVTK010000012.1"/>
</dbReference>
<dbReference type="CDD" id="cd00383">
    <property type="entry name" value="trans_reg_C"/>
    <property type="match status" value="1"/>
</dbReference>
<dbReference type="PANTHER" id="PTHR48111:SF1">
    <property type="entry name" value="TWO-COMPONENT RESPONSE REGULATOR ORR33"/>
    <property type="match status" value="1"/>
</dbReference>
<reference evidence="10 11" key="1">
    <citation type="submission" date="2020-03" db="EMBL/GenBank/DDBJ databases">
        <title>Genomic Encyclopedia of Type Strains, Phase IV (KMG-V): Genome sequencing to study the core and pangenomes of soil and plant-associated prokaryotes.</title>
        <authorList>
            <person name="Whitman W."/>
        </authorList>
    </citation>
    <scope>NUCLEOTIDE SEQUENCE [LARGE SCALE GENOMIC DNA]</scope>
    <source>
        <strain evidence="10 11">1B</strain>
    </source>
</reference>
<evidence type="ECO:0000256" key="4">
    <source>
        <dbReference type="ARBA" id="ARBA00023125"/>
    </source>
</evidence>
<dbReference type="InterPro" id="IPR036388">
    <property type="entry name" value="WH-like_DNA-bd_sf"/>
</dbReference>
<evidence type="ECO:0000256" key="5">
    <source>
        <dbReference type="ARBA" id="ARBA00023163"/>
    </source>
</evidence>
<keyword evidence="11" id="KW-1185">Reference proteome</keyword>
<keyword evidence="5" id="KW-0804">Transcription</keyword>
<evidence type="ECO:0000313" key="10">
    <source>
        <dbReference type="EMBL" id="NKI90943.1"/>
    </source>
</evidence>
<evidence type="ECO:0000259" key="8">
    <source>
        <dbReference type="PROSITE" id="PS50110"/>
    </source>
</evidence>
<dbReference type="EMBL" id="JAAVTK010000012">
    <property type="protein sequence ID" value="NKI90943.1"/>
    <property type="molecule type" value="Genomic_DNA"/>
</dbReference>